<dbReference type="Proteomes" id="UP001482620">
    <property type="component" value="Unassembled WGS sequence"/>
</dbReference>
<accession>A0ABV0VI42</accession>
<name>A0ABV0VI42_9TELE</name>
<feature type="chain" id="PRO_5045177871" evidence="1">
    <location>
        <begin position="22"/>
        <end position="105"/>
    </location>
</feature>
<comment type="caution">
    <text evidence="2">The sequence shown here is derived from an EMBL/GenBank/DDBJ whole genome shotgun (WGS) entry which is preliminary data.</text>
</comment>
<proteinExistence type="predicted"/>
<feature type="signal peptide" evidence="1">
    <location>
        <begin position="1"/>
        <end position="21"/>
    </location>
</feature>
<keyword evidence="3" id="KW-1185">Reference proteome</keyword>
<sequence length="105" mass="11492">MVQGVLCPTLWVSLMPSVAHPAPTHMGPPPSSEWVVSHGTSVTSSDQTTQEVNWGQFTENLLDYFGPCDQLKTCVFSSFFLVSYGDLSLCCGALHFERSSFVALF</sequence>
<protein>
    <submittedName>
        <fullName evidence="2">Uncharacterized protein</fullName>
    </submittedName>
</protein>
<keyword evidence="1" id="KW-0732">Signal</keyword>
<dbReference type="EMBL" id="JAHRIQ010107036">
    <property type="protein sequence ID" value="MEQ2256403.1"/>
    <property type="molecule type" value="Genomic_DNA"/>
</dbReference>
<evidence type="ECO:0000313" key="2">
    <source>
        <dbReference type="EMBL" id="MEQ2256403.1"/>
    </source>
</evidence>
<evidence type="ECO:0000313" key="3">
    <source>
        <dbReference type="Proteomes" id="UP001482620"/>
    </source>
</evidence>
<evidence type="ECO:0000256" key="1">
    <source>
        <dbReference type="SAM" id="SignalP"/>
    </source>
</evidence>
<reference evidence="2 3" key="1">
    <citation type="submission" date="2021-06" db="EMBL/GenBank/DDBJ databases">
        <authorList>
            <person name="Palmer J.M."/>
        </authorList>
    </citation>
    <scope>NUCLEOTIDE SEQUENCE [LARGE SCALE GENOMIC DNA]</scope>
    <source>
        <strain evidence="3">if_2019</strain>
        <tissue evidence="2">Muscle</tissue>
    </source>
</reference>
<gene>
    <name evidence="2" type="ORF">ILYODFUR_023838</name>
</gene>
<organism evidence="2 3">
    <name type="scientific">Ilyodon furcidens</name>
    <name type="common">goldbreast splitfin</name>
    <dbReference type="NCBI Taxonomy" id="33524"/>
    <lineage>
        <taxon>Eukaryota</taxon>
        <taxon>Metazoa</taxon>
        <taxon>Chordata</taxon>
        <taxon>Craniata</taxon>
        <taxon>Vertebrata</taxon>
        <taxon>Euteleostomi</taxon>
        <taxon>Actinopterygii</taxon>
        <taxon>Neopterygii</taxon>
        <taxon>Teleostei</taxon>
        <taxon>Neoteleostei</taxon>
        <taxon>Acanthomorphata</taxon>
        <taxon>Ovalentaria</taxon>
        <taxon>Atherinomorphae</taxon>
        <taxon>Cyprinodontiformes</taxon>
        <taxon>Goodeidae</taxon>
        <taxon>Ilyodon</taxon>
    </lineage>
</organism>